<name>A0A3B0SWZ0_9ZZZZ</name>
<feature type="non-terminal residue" evidence="1">
    <location>
        <position position="32"/>
    </location>
</feature>
<reference evidence="1" key="1">
    <citation type="submission" date="2018-06" db="EMBL/GenBank/DDBJ databases">
        <authorList>
            <person name="Zhirakovskaya E."/>
        </authorList>
    </citation>
    <scope>NUCLEOTIDE SEQUENCE</scope>
</reference>
<dbReference type="AlphaFoldDB" id="A0A3B0SWZ0"/>
<protein>
    <submittedName>
        <fullName evidence="1">Uncharacterized protein</fullName>
    </submittedName>
</protein>
<dbReference type="EMBL" id="UOEH01000543">
    <property type="protein sequence ID" value="VAW06822.1"/>
    <property type="molecule type" value="Genomic_DNA"/>
</dbReference>
<accession>A0A3B0SWZ0</accession>
<evidence type="ECO:0000313" key="1">
    <source>
        <dbReference type="EMBL" id="VAW06822.1"/>
    </source>
</evidence>
<proteinExistence type="predicted"/>
<organism evidence="1">
    <name type="scientific">hydrothermal vent metagenome</name>
    <dbReference type="NCBI Taxonomy" id="652676"/>
    <lineage>
        <taxon>unclassified sequences</taxon>
        <taxon>metagenomes</taxon>
        <taxon>ecological metagenomes</taxon>
    </lineage>
</organism>
<sequence>MKMVLIITKAALLIMLTGIAFATLTAGVGGLA</sequence>
<gene>
    <name evidence="1" type="ORF">MNBD_ALPHA05-2363</name>
</gene>